<gene>
    <name evidence="2" type="ORF">AAF712_016809</name>
</gene>
<proteinExistence type="predicted"/>
<comment type="caution">
    <text evidence="2">The sequence shown here is derived from an EMBL/GenBank/DDBJ whole genome shotgun (WGS) entry which is preliminary data.</text>
</comment>
<sequence>MYSLQDITTRPGGSVELETSGLVTKEKARPLSLHRFEWAFRMDYRDFNVDSDINMLTVHKDLIPLLRSQNLCLSPLPVVIDKAFSIMEYNKAASSVNERQRFEEFGDGPWEYILFPMKGRGCTLPPLYHRQPDGTATPLHFDLSNPDKLPHVTTTVHPLVVLFLRELTLIGVERVERSLWDHAVRPVQKLTNWWPLWTHNRFLPKVTSPKRKRPGASEYCHCPECRKWEYSYRSTSTSSSSGSKSEDSPTNSDSSDDSELWRDPEPVKEVTRNDSHIKVWSRQTEKPSEDDKSDPILEQYSMEASPPVTSAKPQVYGAHGPCASMHHHAGIEMGYLYGE</sequence>
<keyword evidence="3" id="KW-1185">Reference proteome</keyword>
<name>A0ABR2Z5V5_9AGAR</name>
<dbReference type="EMBL" id="JBBXMP010001270">
    <property type="protein sequence ID" value="KAL0056585.1"/>
    <property type="molecule type" value="Genomic_DNA"/>
</dbReference>
<feature type="compositionally biased region" description="Basic and acidic residues" evidence="1">
    <location>
        <begin position="259"/>
        <end position="295"/>
    </location>
</feature>
<evidence type="ECO:0000313" key="2">
    <source>
        <dbReference type="EMBL" id="KAL0056585.1"/>
    </source>
</evidence>
<evidence type="ECO:0000313" key="3">
    <source>
        <dbReference type="Proteomes" id="UP001437256"/>
    </source>
</evidence>
<evidence type="ECO:0000256" key="1">
    <source>
        <dbReference type="SAM" id="MobiDB-lite"/>
    </source>
</evidence>
<feature type="compositionally biased region" description="Low complexity" evidence="1">
    <location>
        <begin position="234"/>
        <end position="253"/>
    </location>
</feature>
<dbReference type="Proteomes" id="UP001437256">
    <property type="component" value="Unassembled WGS sequence"/>
</dbReference>
<reference evidence="2 3" key="1">
    <citation type="submission" date="2024-05" db="EMBL/GenBank/DDBJ databases">
        <title>A draft genome resource for the thread blight pathogen Marasmius tenuissimus strain MS-2.</title>
        <authorList>
            <person name="Yulfo-Soto G.E."/>
            <person name="Baruah I.K."/>
            <person name="Amoako-Attah I."/>
            <person name="Bukari Y."/>
            <person name="Meinhardt L.W."/>
            <person name="Bailey B.A."/>
            <person name="Cohen S.P."/>
        </authorList>
    </citation>
    <scope>NUCLEOTIDE SEQUENCE [LARGE SCALE GENOMIC DNA]</scope>
    <source>
        <strain evidence="2 3">MS-2</strain>
    </source>
</reference>
<organism evidence="2 3">
    <name type="scientific">Marasmius tenuissimus</name>
    <dbReference type="NCBI Taxonomy" id="585030"/>
    <lineage>
        <taxon>Eukaryota</taxon>
        <taxon>Fungi</taxon>
        <taxon>Dikarya</taxon>
        <taxon>Basidiomycota</taxon>
        <taxon>Agaricomycotina</taxon>
        <taxon>Agaricomycetes</taxon>
        <taxon>Agaricomycetidae</taxon>
        <taxon>Agaricales</taxon>
        <taxon>Marasmiineae</taxon>
        <taxon>Marasmiaceae</taxon>
        <taxon>Marasmius</taxon>
    </lineage>
</organism>
<accession>A0ABR2Z5V5</accession>
<feature type="region of interest" description="Disordered" evidence="1">
    <location>
        <begin position="234"/>
        <end position="314"/>
    </location>
</feature>
<evidence type="ECO:0008006" key="4">
    <source>
        <dbReference type="Google" id="ProtNLM"/>
    </source>
</evidence>
<protein>
    <recommendedName>
        <fullName evidence="4">JmjC domain-containing protein</fullName>
    </recommendedName>
</protein>